<dbReference type="PANTHER" id="PTHR31252:SF11">
    <property type="entry name" value="DUF4419 DOMAIN-CONTAINING PROTEIN"/>
    <property type="match status" value="1"/>
</dbReference>
<reference evidence="1 2" key="1">
    <citation type="journal article" date="2020" name="Phytopathology">
        <title>A high-quality genome resource of Botrytis fragariae, a new and rapidly spreading fungal pathogen causing strawberry gray mold in the U.S.A.</title>
        <authorList>
            <person name="Wu Y."/>
            <person name="Saski C.A."/>
            <person name="Schnabel G."/>
            <person name="Xiao S."/>
            <person name="Hu M."/>
        </authorList>
    </citation>
    <scope>NUCLEOTIDE SEQUENCE [LARGE SCALE GENOMIC DNA]</scope>
    <source>
        <strain evidence="1 2">BVB16</strain>
    </source>
</reference>
<proteinExistence type="predicted"/>
<name>A0A8H6AWZ0_9HELO</name>
<comment type="caution">
    <text evidence="1">The sequence shown here is derived from an EMBL/GenBank/DDBJ whole genome shotgun (WGS) entry which is preliminary data.</text>
</comment>
<organism evidence="1 2">
    <name type="scientific">Botrytis fragariae</name>
    <dbReference type="NCBI Taxonomy" id="1964551"/>
    <lineage>
        <taxon>Eukaryota</taxon>
        <taxon>Fungi</taxon>
        <taxon>Dikarya</taxon>
        <taxon>Ascomycota</taxon>
        <taxon>Pezizomycotina</taxon>
        <taxon>Leotiomycetes</taxon>
        <taxon>Helotiales</taxon>
        <taxon>Sclerotiniaceae</taxon>
        <taxon>Botrytis</taxon>
    </lineage>
</organism>
<evidence type="ECO:0000313" key="1">
    <source>
        <dbReference type="EMBL" id="KAF5875229.1"/>
    </source>
</evidence>
<dbReference type="OrthoDB" id="9978173at2759"/>
<gene>
    <name evidence="1" type="ORF">Bfra_003682</name>
</gene>
<dbReference type="RefSeq" id="XP_037194175.1">
    <property type="nucleotide sequence ID" value="XM_037334088.1"/>
</dbReference>
<dbReference type="PANTHER" id="PTHR31252">
    <property type="entry name" value="DUF4419 DOMAIN-CONTAINING PROTEIN"/>
    <property type="match status" value="1"/>
</dbReference>
<dbReference type="Pfam" id="PF14388">
    <property type="entry name" value="DUF4419"/>
    <property type="match status" value="1"/>
</dbReference>
<dbReference type="GeneID" id="59257780"/>
<keyword evidence="2" id="KW-1185">Reference proteome</keyword>
<protein>
    <submittedName>
        <fullName evidence="1">Uncharacterized protein</fullName>
    </submittedName>
</protein>
<dbReference type="AlphaFoldDB" id="A0A8H6AWZ0"/>
<evidence type="ECO:0000313" key="2">
    <source>
        <dbReference type="Proteomes" id="UP000531561"/>
    </source>
</evidence>
<sequence>MPVMIKVAQHAAEAFRPNWHEQHQNDYSTNEALDENPDGLFLRGLLQTLAPESSKSNSTILQSTLTEEIARNILPSGNGLVHTCLEAYNHHRNLILRPDDIWIAIVTQFSFYVNKHSEELRSFFVAHEGNKELVVEGDHFDFMVYTTDMADTIQKNIVDKSFQSWILPAFSTTTRVDTIVCSSVMMSTMKRYFNYRFHLTCGIPTVTLLGEVSDWEEILRRLDKLESFGSAHEELIHWKELLTPVIQNMILTFENPGATARVDFWSKIAHIHNISGGSTLSGWLTVFCAFNENGVWKGENWRSGQDTGSMREPLQYPVIKIKEIPTGKCEVKVRISGEMELDAVIVAGLVGALVSSQNGYEILDTVQPYPAWSIFALNNDKYIHSGR</sequence>
<dbReference type="Proteomes" id="UP000531561">
    <property type="component" value="Unassembled WGS sequence"/>
</dbReference>
<accession>A0A8H6AWZ0</accession>
<dbReference type="EMBL" id="JABFCT010000006">
    <property type="protein sequence ID" value="KAF5875229.1"/>
    <property type="molecule type" value="Genomic_DNA"/>
</dbReference>
<dbReference type="InterPro" id="IPR025533">
    <property type="entry name" value="DUF4419"/>
</dbReference>